<reference evidence="1" key="1">
    <citation type="submission" date="2022-01" db="EMBL/GenBank/DDBJ databases">
        <authorList>
            <person name="Braso-Vives M."/>
        </authorList>
    </citation>
    <scope>NUCLEOTIDE SEQUENCE</scope>
</reference>
<dbReference type="Proteomes" id="UP000838412">
    <property type="component" value="Chromosome 7"/>
</dbReference>
<protein>
    <submittedName>
        <fullName evidence="1">Hypp4039 protein</fullName>
    </submittedName>
</protein>
<proteinExistence type="predicted"/>
<evidence type="ECO:0000313" key="2">
    <source>
        <dbReference type="Proteomes" id="UP000838412"/>
    </source>
</evidence>
<accession>A0A8K0A4Z4</accession>
<gene>
    <name evidence="1" type="primary">Hypp4039</name>
    <name evidence="1" type="ORF">BLAG_LOCUS21720</name>
</gene>
<evidence type="ECO:0000313" key="1">
    <source>
        <dbReference type="EMBL" id="CAH1268944.1"/>
    </source>
</evidence>
<keyword evidence="2" id="KW-1185">Reference proteome</keyword>
<dbReference type="AlphaFoldDB" id="A0A8K0A4Z4"/>
<name>A0A8K0A4Z4_BRALA</name>
<organism evidence="1 2">
    <name type="scientific">Branchiostoma lanceolatum</name>
    <name type="common">Common lancelet</name>
    <name type="synonym">Amphioxus lanceolatum</name>
    <dbReference type="NCBI Taxonomy" id="7740"/>
    <lineage>
        <taxon>Eukaryota</taxon>
        <taxon>Metazoa</taxon>
        <taxon>Chordata</taxon>
        <taxon>Cephalochordata</taxon>
        <taxon>Leptocardii</taxon>
        <taxon>Amphioxiformes</taxon>
        <taxon>Branchiostomatidae</taxon>
        <taxon>Branchiostoma</taxon>
    </lineage>
</organism>
<sequence length="260" mass="29126">MGRPAVLSVVFVREDDVDKQGVWQAVRSIFPERARRGCAIFRTHAVFRKIKDVDQVLLKRKVDGKSDQGQTKLTPLQDFKLRRYKFLDEHTLPWQGGFQRTWIGMHLKDSMLRAQPVNPALPPPNAPAPPVLPVNHVLPMNAPAQPIHTATPPVHPHNPPQLALPANNAAPPHANQPALPHQVAIIQPIILPVQPQTAPATQPTPTVHVQMLPPPPIPDNMHPLLQPHPFHGPIRARNQRFHDENSPFYAFLETPALLFF</sequence>
<dbReference type="EMBL" id="OV696692">
    <property type="protein sequence ID" value="CAH1268944.1"/>
    <property type="molecule type" value="Genomic_DNA"/>
</dbReference>